<keyword evidence="2" id="KW-1185">Reference proteome</keyword>
<dbReference type="AlphaFoldDB" id="A0A1Q8RWQ7"/>
<dbReference type="EMBL" id="MPGH01000082">
    <property type="protein sequence ID" value="OLN89231.1"/>
    <property type="molecule type" value="Genomic_DNA"/>
</dbReference>
<dbReference type="InterPro" id="IPR016035">
    <property type="entry name" value="Acyl_Trfase/lysoPLipase"/>
</dbReference>
<dbReference type="GO" id="GO:0016740">
    <property type="term" value="F:transferase activity"/>
    <property type="evidence" value="ECO:0007669"/>
    <property type="project" value="InterPro"/>
</dbReference>
<dbReference type="InterPro" id="IPR001227">
    <property type="entry name" value="Ac_transferase_dom_sf"/>
</dbReference>
<dbReference type="SUPFAM" id="SSF52151">
    <property type="entry name" value="FabD/lysophospholipase-like"/>
    <property type="match status" value="1"/>
</dbReference>
<protein>
    <submittedName>
        <fullName evidence="1">Uncharacterized protein</fullName>
    </submittedName>
</protein>
<dbReference type="Gene3D" id="3.40.366.10">
    <property type="entry name" value="Malonyl-Coenzyme A Acyl Carrier Protein, domain 2"/>
    <property type="match status" value="2"/>
</dbReference>
<dbReference type="STRING" id="708187.A0A1Q8RWQ7"/>
<evidence type="ECO:0000313" key="2">
    <source>
        <dbReference type="Proteomes" id="UP000186583"/>
    </source>
</evidence>
<comment type="caution">
    <text evidence="1">The sequence shown here is derived from an EMBL/GenBank/DDBJ whole genome shotgun (WGS) entry which is preliminary data.</text>
</comment>
<organism evidence="1 2">
    <name type="scientific">Colletotrichum chlorophyti</name>
    <dbReference type="NCBI Taxonomy" id="708187"/>
    <lineage>
        <taxon>Eukaryota</taxon>
        <taxon>Fungi</taxon>
        <taxon>Dikarya</taxon>
        <taxon>Ascomycota</taxon>
        <taxon>Pezizomycotina</taxon>
        <taxon>Sordariomycetes</taxon>
        <taxon>Hypocreomycetidae</taxon>
        <taxon>Glomerellales</taxon>
        <taxon>Glomerellaceae</taxon>
        <taxon>Colletotrichum</taxon>
    </lineage>
</organism>
<reference evidence="1 2" key="1">
    <citation type="submission" date="2016-11" db="EMBL/GenBank/DDBJ databases">
        <title>Draft Genome Assembly of Colletotrichum chlorophyti a pathogen of herbaceous plants.</title>
        <authorList>
            <person name="Gan P."/>
            <person name="Narusaka M."/>
            <person name="Tsushima A."/>
            <person name="Narusaka Y."/>
            <person name="Takano Y."/>
            <person name="Shirasu K."/>
        </authorList>
    </citation>
    <scope>NUCLEOTIDE SEQUENCE [LARGE SCALE GENOMIC DNA]</scope>
    <source>
        <strain evidence="1 2">NTL11</strain>
    </source>
</reference>
<sequence>MIASEDKFSNTITQGLRTGSKTHDLVMVFKGQGTQWPRMGRELLLHDGLSLVHLAGPLKNNFLNRLGNQAYRGQGFRSHFSLPYTLLTSAFLHLSEFTQMGVPPNAARLNCSSVCFCYAHYSRGHRYCLAKRFGGKWTKPSCSQGSSRPCTRAGQQIPIAAQCHRSLRELHQSVTISDDAEEVQAAFGLIQQEHPTIIAILLKVDKAYHSYHMAQVGESYTTTLQKCLPGFCNSKSESEGFDKNLRQRPLFFSTADGTGEPLQADRLEGSN</sequence>
<name>A0A1Q8RWQ7_9PEZI</name>
<proteinExistence type="predicted"/>
<gene>
    <name evidence="1" type="ORF">CCHL11_09616</name>
</gene>
<dbReference type="Proteomes" id="UP000186583">
    <property type="component" value="Unassembled WGS sequence"/>
</dbReference>
<accession>A0A1Q8RWQ7</accession>
<evidence type="ECO:0000313" key="1">
    <source>
        <dbReference type="EMBL" id="OLN89231.1"/>
    </source>
</evidence>